<feature type="compositionally biased region" description="Acidic residues" evidence="1">
    <location>
        <begin position="51"/>
        <end position="64"/>
    </location>
</feature>
<feature type="region of interest" description="Disordered" evidence="1">
    <location>
        <begin position="1"/>
        <end position="253"/>
    </location>
</feature>
<feature type="compositionally biased region" description="Basic and acidic residues" evidence="1">
    <location>
        <begin position="305"/>
        <end position="345"/>
    </location>
</feature>
<gene>
    <name evidence="3" type="ORF">SNE40_015635</name>
</gene>
<dbReference type="SUPFAM" id="SSF52949">
    <property type="entry name" value="Macro domain-like"/>
    <property type="match status" value="1"/>
</dbReference>
<dbReference type="AlphaFoldDB" id="A0AAN8PJK1"/>
<evidence type="ECO:0000313" key="3">
    <source>
        <dbReference type="EMBL" id="KAK6177554.1"/>
    </source>
</evidence>
<dbReference type="Pfam" id="PF01661">
    <property type="entry name" value="Macro"/>
    <property type="match status" value="1"/>
</dbReference>
<dbReference type="InterPro" id="IPR043472">
    <property type="entry name" value="Macro_dom-like"/>
</dbReference>
<feature type="compositionally biased region" description="Acidic residues" evidence="1">
    <location>
        <begin position="158"/>
        <end position="173"/>
    </location>
</feature>
<dbReference type="Gene3D" id="3.40.220.10">
    <property type="entry name" value="Leucine Aminopeptidase, subunit E, domain 1"/>
    <property type="match status" value="1"/>
</dbReference>
<organism evidence="3 4">
    <name type="scientific">Patella caerulea</name>
    <name type="common">Rayed Mediterranean limpet</name>
    <dbReference type="NCBI Taxonomy" id="87958"/>
    <lineage>
        <taxon>Eukaryota</taxon>
        <taxon>Metazoa</taxon>
        <taxon>Spiralia</taxon>
        <taxon>Lophotrochozoa</taxon>
        <taxon>Mollusca</taxon>
        <taxon>Gastropoda</taxon>
        <taxon>Patellogastropoda</taxon>
        <taxon>Patelloidea</taxon>
        <taxon>Patellidae</taxon>
        <taxon>Patella</taxon>
    </lineage>
</organism>
<feature type="compositionally biased region" description="Basic and acidic residues" evidence="1">
    <location>
        <begin position="411"/>
        <end position="429"/>
    </location>
</feature>
<feature type="compositionally biased region" description="Basic and acidic residues" evidence="1">
    <location>
        <begin position="142"/>
        <end position="157"/>
    </location>
</feature>
<feature type="domain" description="Macro" evidence="2">
    <location>
        <begin position="622"/>
        <end position="812"/>
    </location>
</feature>
<feature type="compositionally biased region" description="Polar residues" evidence="1">
    <location>
        <begin position="272"/>
        <end position="303"/>
    </location>
</feature>
<name>A0AAN8PJK1_PATCE</name>
<dbReference type="Proteomes" id="UP001347796">
    <property type="component" value="Unassembled WGS sequence"/>
</dbReference>
<feature type="compositionally biased region" description="Low complexity" evidence="1">
    <location>
        <begin position="854"/>
        <end position="867"/>
    </location>
</feature>
<dbReference type="EMBL" id="JAZGQO010000010">
    <property type="protein sequence ID" value="KAK6177554.1"/>
    <property type="molecule type" value="Genomic_DNA"/>
</dbReference>
<dbReference type="SMART" id="SM00506">
    <property type="entry name" value="A1pp"/>
    <property type="match status" value="1"/>
</dbReference>
<feature type="compositionally biased region" description="Polar residues" evidence="1">
    <location>
        <begin position="1"/>
        <end position="12"/>
    </location>
</feature>
<evidence type="ECO:0000259" key="2">
    <source>
        <dbReference type="PROSITE" id="PS51154"/>
    </source>
</evidence>
<dbReference type="PROSITE" id="PS51154">
    <property type="entry name" value="MACRO"/>
    <property type="match status" value="1"/>
</dbReference>
<accession>A0AAN8PJK1</accession>
<feature type="compositionally biased region" description="Polar residues" evidence="1">
    <location>
        <begin position="201"/>
        <end position="214"/>
    </location>
</feature>
<proteinExistence type="predicted"/>
<feature type="compositionally biased region" description="Basic and acidic residues" evidence="1">
    <location>
        <begin position="14"/>
        <end position="24"/>
    </location>
</feature>
<sequence length="881" mass="94811">MGNSESSQNSDVYTYHEDVLREGAEAVITGSDDDSYDEEMQEGPSQSNQNESDDTNGSSDEDVAVNDNEKSSSENNSETSSDPTPISTESSPVDLQIPKRESSSLASQNDDKEDRTAFITPPSSRDNSPVPRRSSRFPQNVSKDESSTKQRLSMRDSDDSEEEMLVAAPEEESFAVVTRSKTSTLKTNEDSSEGQPEKISEATTSSKNKQLDNNKSTIKSRKRSISDTPPDSSNKPAVATGGFDRPIVTAEPGIHMTKKNAVLLQKVIQRSSSNLKQTPIDTEATPSSSASHDSVTDVSTNPKANKKEKIRNQKTSQDRHVTKNLAEPEARRVSGSTDKSKDNQKGKKGATQLNVLESVTATEETTVHRTFQVKDVHKSLVGGSVEKSVSETSTGLKSSPDKSPDPLSITENKKELSKILVKKSADRLSKRSSGTPPIDKKASGARPVKTLSSSGDRSATTDPLISPIAERTNNFLKKPGSQSSHTGVNTSHNNNATEEPMDISSSASGTNPSQNLPASVDKNRKSIKSSSNISGGIEQTSEISLKKEKSSLADASASGPLLRVPLIPSTGVASPVQVVPGASMDLPKIPVDPRFAVLPSFQQTATTPSGAATIAQPMISGPDHCVFSLMESFNMSVTLGDITEQRTEAIVNTTDGQLAHVGALSRHIAAAAGQQMINECQDFLRRHGRPLNTMEVMDTCAGGRFNRRVKKILHVVSSMGSYGADKAVVDKLIRTYLQCLKYADGKVDCSSISFPLLGAGSYLPDTSINAFYNAVLIFLSDRGTNSKLNDIRLILNDDELHKFAVDYYSACFENILTNGIESAVADAVNNFYGKNTWETQQKLLNQIASWNNGGSDDGSSSSGNNSSQNLFRGSAVKRPRL</sequence>
<keyword evidence="4" id="KW-1185">Reference proteome</keyword>
<protein>
    <recommendedName>
        <fullName evidence="2">Macro domain-containing protein</fullName>
    </recommendedName>
</protein>
<comment type="caution">
    <text evidence="3">The sequence shown here is derived from an EMBL/GenBank/DDBJ whole genome shotgun (WGS) entry which is preliminary data.</text>
</comment>
<feature type="compositionally biased region" description="Polar residues" evidence="1">
    <location>
        <begin position="82"/>
        <end position="93"/>
    </location>
</feature>
<evidence type="ECO:0000256" key="1">
    <source>
        <dbReference type="SAM" id="MobiDB-lite"/>
    </source>
</evidence>
<feature type="compositionally biased region" description="Polar residues" evidence="1">
    <location>
        <begin position="471"/>
        <end position="517"/>
    </location>
</feature>
<evidence type="ECO:0000313" key="4">
    <source>
        <dbReference type="Proteomes" id="UP001347796"/>
    </source>
</evidence>
<feature type="compositionally biased region" description="Acidic residues" evidence="1">
    <location>
        <begin position="31"/>
        <end position="41"/>
    </location>
</feature>
<feature type="region of interest" description="Disordered" evidence="1">
    <location>
        <begin position="272"/>
        <end position="354"/>
    </location>
</feature>
<dbReference type="InterPro" id="IPR002589">
    <property type="entry name" value="Macro_dom"/>
</dbReference>
<feature type="compositionally biased region" description="Polar residues" evidence="1">
    <location>
        <begin position="450"/>
        <end position="463"/>
    </location>
</feature>
<feature type="compositionally biased region" description="Low complexity" evidence="1">
    <location>
        <begin position="528"/>
        <end position="542"/>
    </location>
</feature>
<feature type="region of interest" description="Disordered" evidence="1">
    <location>
        <begin position="854"/>
        <end position="881"/>
    </location>
</feature>
<feature type="region of interest" description="Disordered" evidence="1">
    <location>
        <begin position="376"/>
        <end position="542"/>
    </location>
</feature>
<reference evidence="3 4" key="1">
    <citation type="submission" date="2024-01" db="EMBL/GenBank/DDBJ databases">
        <title>The genome of the rayed Mediterranean limpet Patella caerulea (Linnaeus, 1758).</title>
        <authorList>
            <person name="Anh-Thu Weber A."/>
            <person name="Halstead-Nussloch G."/>
        </authorList>
    </citation>
    <scope>NUCLEOTIDE SEQUENCE [LARGE SCALE GENOMIC DNA]</scope>
    <source>
        <strain evidence="3">AATW-2023a</strain>
        <tissue evidence="3">Whole specimen</tissue>
    </source>
</reference>